<name>A0A2A4B8F1_9SPHN</name>
<dbReference type="InterPro" id="IPR054363">
    <property type="entry name" value="GH95_cat"/>
</dbReference>
<dbReference type="Gene3D" id="2.70.98.50">
    <property type="entry name" value="putative glycoside hydrolase family protein from bacillus halodurans"/>
    <property type="match status" value="1"/>
</dbReference>
<evidence type="ECO:0000313" key="4">
    <source>
        <dbReference type="Proteomes" id="UP000218366"/>
    </source>
</evidence>
<dbReference type="Proteomes" id="UP000218366">
    <property type="component" value="Unassembled WGS sequence"/>
</dbReference>
<dbReference type="AlphaFoldDB" id="A0A2A4B8F1"/>
<dbReference type="Gene3D" id="1.50.10.10">
    <property type="match status" value="1"/>
</dbReference>
<dbReference type="GO" id="GO:0005975">
    <property type="term" value="P:carbohydrate metabolic process"/>
    <property type="evidence" value="ECO:0007669"/>
    <property type="project" value="InterPro"/>
</dbReference>
<feature type="region of interest" description="Disordered" evidence="1">
    <location>
        <begin position="366"/>
        <end position="395"/>
    </location>
</feature>
<feature type="region of interest" description="Disordered" evidence="1">
    <location>
        <begin position="182"/>
        <end position="201"/>
    </location>
</feature>
<organism evidence="3 4">
    <name type="scientific">Sphingomonas spermidinifaciens</name>
    <dbReference type="NCBI Taxonomy" id="1141889"/>
    <lineage>
        <taxon>Bacteria</taxon>
        <taxon>Pseudomonadati</taxon>
        <taxon>Pseudomonadota</taxon>
        <taxon>Alphaproteobacteria</taxon>
        <taxon>Sphingomonadales</taxon>
        <taxon>Sphingomonadaceae</taxon>
        <taxon>Sphingomonas</taxon>
    </lineage>
</organism>
<evidence type="ECO:0000259" key="2">
    <source>
        <dbReference type="Pfam" id="PF22124"/>
    </source>
</evidence>
<dbReference type="PANTHER" id="PTHR31084:SF0">
    <property type="entry name" value="ALPHA-L-FUCOSIDASE 2"/>
    <property type="match status" value="1"/>
</dbReference>
<dbReference type="Pfam" id="PF22124">
    <property type="entry name" value="Glyco_hydro_95_cat"/>
    <property type="match status" value="1"/>
</dbReference>
<dbReference type="GO" id="GO:0004560">
    <property type="term" value="F:alpha-L-fucosidase activity"/>
    <property type="evidence" value="ECO:0007669"/>
    <property type="project" value="TreeGrafter"/>
</dbReference>
<dbReference type="InterPro" id="IPR008928">
    <property type="entry name" value="6-hairpin_glycosidase_sf"/>
</dbReference>
<reference evidence="3 4" key="1">
    <citation type="submission" date="2017-09" db="EMBL/GenBank/DDBJ databases">
        <title>Sphingomonas spermidinifaciens 9NM-10, whole genome shotgun sequence.</title>
        <authorList>
            <person name="Feng G."/>
            <person name="Zhu H."/>
        </authorList>
    </citation>
    <scope>NUCLEOTIDE SEQUENCE [LARGE SCALE GENOMIC DNA]</scope>
    <source>
        <strain evidence="3 4">9NM-10</strain>
    </source>
</reference>
<sequence length="771" mass="85308">MLATAAATPIAPLAARTFTRRADGIDWAGFLARHDMIWDRIPQAWDEAPFLGNGMLGAMLYRDADSGAIRVDIGRSDFQDHRKPMKHANFDNARLPIGHFLLRTRGRVTNDCTLRLNLHDAVLTGEVTTDRGRIGIRAYVHAEDMAIVVETRATGGEAGASWQWVGEPAISPRQTYSIVRNEPTRGLPGYRPNPEGQRSRDGREELWIQPLLAGGGATTAWRTEPGRLVASVAFRRDGDAGRAEALQAVRRFTASPRPFVRHQAWWHAYYPASFISIPDTRVESFYWIQMYKLASATRADRALIDNQGPWLQLTPWPSTWWNLNVQLTYWPTVASNRAELSQSLIRTLHDHRDALIANVAPPFRSDSATINRTSADDLDSPENPPSQRTGATEMTGMASVGRAPEVGDLPWALHNVWMVWRHTQDLTMLRETLFPLLRRTTNYYRHFLSRGADGKLHLPVTYSPEYAAAPDANYDLALLRWSCTALIEAAGRLGIDDPLLPEWKRILAELVDYPRDRTGYMIGAGLPLKSSHRHFSHLLMVYPLYLVNREQPGAVEVIQRTLDHWQSMPEALRGYSSTGASQVSAAIGNGDAALRYLKGLFDDYLRPNTLYKESGPVIETPLSGAQAVMDMLLQSWGGAVRPFPAVPTAWRDCAFSDLSAEGGFLVSGVRAGGATRWIKVVSKAGEPLAIVTDIADPVATVEGRPVRLVPGRNGHLKADLAKGQTLLLRPRSGREMPPVAPVAMAGPQNSFGVNVRNVQPVQKDPSLPPTA</sequence>
<evidence type="ECO:0000313" key="3">
    <source>
        <dbReference type="EMBL" id="PCD04205.1"/>
    </source>
</evidence>
<comment type="caution">
    <text evidence="3">The sequence shown here is derived from an EMBL/GenBank/DDBJ whole genome shotgun (WGS) entry which is preliminary data.</text>
</comment>
<dbReference type="EMBL" id="NWMW01000001">
    <property type="protein sequence ID" value="PCD04205.1"/>
    <property type="molecule type" value="Genomic_DNA"/>
</dbReference>
<gene>
    <name evidence="3" type="ORF">COC42_07915</name>
</gene>
<proteinExistence type="predicted"/>
<protein>
    <recommendedName>
        <fullName evidence="2">Glycosyl hydrolase family 95 catalytic domain-containing protein</fullName>
    </recommendedName>
</protein>
<dbReference type="InterPro" id="IPR012341">
    <property type="entry name" value="6hp_glycosidase-like_sf"/>
</dbReference>
<feature type="domain" description="Glycosyl hydrolase family 95 catalytic" evidence="2">
    <location>
        <begin position="291"/>
        <end position="632"/>
    </location>
</feature>
<dbReference type="PANTHER" id="PTHR31084">
    <property type="entry name" value="ALPHA-L-FUCOSIDASE 2"/>
    <property type="match status" value="1"/>
</dbReference>
<dbReference type="SUPFAM" id="SSF48208">
    <property type="entry name" value="Six-hairpin glycosidases"/>
    <property type="match status" value="1"/>
</dbReference>
<keyword evidence="4" id="KW-1185">Reference proteome</keyword>
<accession>A0A2A4B8F1</accession>
<evidence type="ECO:0000256" key="1">
    <source>
        <dbReference type="SAM" id="MobiDB-lite"/>
    </source>
</evidence>